<dbReference type="InterPro" id="IPR020616">
    <property type="entry name" value="Thiolase_N"/>
</dbReference>
<name>A0AAW6LI71_RHOSG</name>
<evidence type="ECO:0000256" key="6">
    <source>
        <dbReference type="SAM" id="MobiDB-lite"/>
    </source>
</evidence>
<evidence type="ECO:0000256" key="5">
    <source>
        <dbReference type="RuleBase" id="RU003557"/>
    </source>
</evidence>
<dbReference type="Gene3D" id="3.40.47.10">
    <property type="match status" value="1"/>
</dbReference>
<evidence type="ECO:0000313" key="9">
    <source>
        <dbReference type="EMBL" id="MDE8643835.1"/>
    </source>
</evidence>
<reference evidence="9" key="1">
    <citation type="submission" date="2023-02" db="EMBL/GenBank/DDBJ databases">
        <title>A novel hydrolase synthesized by Rhodococcus erythropolis HQ is responsible for the detoxification of Zearalenone.</title>
        <authorList>
            <person name="Hu J."/>
            <person name="Xu J."/>
        </authorList>
    </citation>
    <scope>NUCLEOTIDE SEQUENCE</scope>
    <source>
        <strain evidence="9">HQ</strain>
    </source>
</reference>
<dbReference type="InterPro" id="IPR020617">
    <property type="entry name" value="Thiolase_C"/>
</dbReference>
<feature type="domain" description="Thiolase N-terminal" evidence="7">
    <location>
        <begin position="32"/>
        <end position="300"/>
    </location>
</feature>
<dbReference type="Pfam" id="PF02803">
    <property type="entry name" value="Thiolase_C"/>
    <property type="match status" value="1"/>
</dbReference>
<sequence>MTSKARSNAKPAAPRTAPAAAAANSAGQRRPVAIVGGNRIPFARSDKAYAQASNQDMFTATLDGLVSRFNLQGEKLGMVVGGAVLKHSRDFNLIRESVLGSALSPYTSAYDLQQACGTGLQSIIAVGDAISAGRIDSGIGGGTDTTSDAPIGVNDQAREFLLSLNRAKSTGDRIKLLGNVRAGMLGLEIPRNGEPRTGKSMGDHAAITAKEFGIKREDQDELAAASHKNMAAAYDRGFFDDLVTPFLGLTRDDNLRPGSTVEKLSTLKPVFGTKLGDATMTAGNSTPLTDGASAVLLSTNEWAAERNLPVLAHLVDSETAAVDYVHGKDGLLMAPTYAIPRLLARNGLTLQDFDYYEIHEAFASVVLATLQAFESDEYCKERLGLDGALGSIDRSKLNVNGSSLAAGHPFAATGGRIVASLAKMLAEKGSGRGLISICAAGGQGVTAIIER</sequence>
<dbReference type="InterPro" id="IPR050521">
    <property type="entry name" value="3-ketoacyl-CoA_Thiolase"/>
</dbReference>
<feature type="domain" description="Thiolase C-terminal" evidence="8">
    <location>
        <begin position="310"/>
        <end position="451"/>
    </location>
</feature>
<comment type="similarity">
    <text evidence="1 5">Belongs to the thiolase-like superfamily. Thiolase family.</text>
</comment>
<dbReference type="SUPFAM" id="SSF53901">
    <property type="entry name" value="Thiolase-like"/>
    <property type="match status" value="2"/>
</dbReference>
<evidence type="ECO:0000256" key="1">
    <source>
        <dbReference type="ARBA" id="ARBA00010982"/>
    </source>
</evidence>
<accession>A0AAW6LI71</accession>
<feature type="active site" description="Acyl-thioester intermediate" evidence="4">
    <location>
        <position position="116"/>
    </location>
</feature>
<keyword evidence="3 5" id="KW-0012">Acyltransferase</keyword>
<dbReference type="InterPro" id="IPR016039">
    <property type="entry name" value="Thiolase-like"/>
</dbReference>
<comment type="caution">
    <text evidence="9">The sequence shown here is derived from an EMBL/GenBank/DDBJ whole genome shotgun (WGS) entry which is preliminary data.</text>
</comment>
<dbReference type="EMBL" id="JARDXE010000001">
    <property type="protein sequence ID" value="MDE8643835.1"/>
    <property type="molecule type" value="Genomic_DNA"/>
</dbReference>
<evidence type="ECO:0000256" key="2">
    <source>
        <dbReference type="ARBA" id="ARBA00022679"/>
    </source>
</evidence>
<dbReference type="EC" id="2.3.1.9" evidence="9"/>
<dbReference type="RefSeq" id="WP_275231418.1">
    <property type="nucleotide sequence ID" value="NZ_JARDXE010000001.1"/>
</dbReference>
<dbReference type="NCBIfam" id="TIGR01930">
    <property type="entry name" value="AcCoA-C-Actrans"/>
    <property type="match status" value="1"/>
</dbReference>
<evidence type="ECO:0000256" key="4">
    <source>
        <dbReference type="PIRSR" id="PIRSR000429-1"/>
    </source>
</evidence>
<keyword evidence="2 5" id="KW-0808">Transferase</keyword>
<feature type="compositionally biased region" description="Low complexity" evidence="6">
    <location>
        <begin position="9"/>
        <end position="25"/>
    </location>
</feature>
<feature type="active site" description="Proton acceptor" evidence="4">
    <location>
        <position position="438"/>
    </location>
</feature>
<feature type="active site" description="Proton acceptor" evidence="4">
    <location>
        <position position="408"/>
    </location>
</feature>
<dbReference type="GO" id="GO:0003985">
    <property type="term" value="F:acetyl-CoA C-acetyltransferase activity"/>
    <property type="evidence" value="ECO:0007669"/>
    <property type="project" value="UniProtKB-EC"/>
</dbReference>
<evidence type="ECO:0000256" key="3">
    <source>
        <dbReference type="ARBA" id="ARBA00023315"/>
    </source>
</evidence>
<evidence type="ECO:0000259" key="8">
    <source>
        <dbReference type="Pfam" id="PF02803"/>
    </source>
</evidence>
<evidence type="ECO:0000259" key="7">
    <source>
        <dbReference type="Pfam" id="PF00108"/>
    </source>
</evidence>
<dbReference type="InterPro" id="IPR002155">
    <property type="entry name" value="Thiolase"/>
</dbReference>
<dbReference type="Proteomes" id="UP001217325">
    <property type="component" value="Unassembled WGS sequence"/>
</dbReference>
<feature type="region of interest" description="Disordered" evidence="6">
    <location>
        <begin position="1"/>
        <end position="25"/>
    </location>
</feature>
<dbReference type="AlphaFoldDB" id="A0AAW6LI71"/>
<dbReference type="Pfam" id="PF00108">
    <property type="entry name" value="Thiolase_N"/>
    <property type="match status" value="1"/>
</dbReference>
<dbReference type="PANTHER" id="PTHR42689">
    <property type="entry name" value="ACETYL-COA ACYLTRANSFERASE FADA2 (3-KETOACYL-COA THIOLASE) (BETA-KETOTHIOLASE)-RELATED"/>
    <property type="match status" value="1"/>
</dbReference>
<proteinExistence type="inferred from homology"/>
<dbReference type="NCBIfam" id="NF006740">
    <property type="entry name" value="PRK09268.1"/>
    <property type="match status" value="1"/>
</dbReference>
<organism evidence="9 10">
    <name type="scientific">Rhodococcus qingshengii</name>
    <dbReference type="NCBI Taxonomy" id="334542"/>
    <lineage>
        <taxon>Bacteria</taxon>
        <taxon>Bacillati</taxon>
        <taxon>Actinomycetota</taxon>
        <taxon>Actinomycetes</taxon>
        <taxon>Mycobacteriales</taxon>
        <taxon>Nocardiaceae</taxon>
        <taxon>Rhodococcus</taxon>
        <taxon>Rhodococcus erythropolis group</taxon>
    </lineage>
</organism>
<evidence type="ECO:0000313" key="10">
    <source>
        <dbReference type="Proteomes" id="UP001217325"/>
    </source>
</evidence>
<dbReference type="GO" id="GO:0005829">
    <property type="term" value="C:cytosol"/>
    <property type="evidence" value="ECO:0007669"/>
    <property type="project" value="TreeGrafter"/>
</dbReference>
<gene>
    <name evidence="9" type="ORF">PXH69_02665</name>
</gene>
<protein>
    <submittedName>
        <fullName evidence="9">Acetyl-CoA C-acetyltransferase</fullName>
        <ecNumber evidence="9">2.3.1.9</ecNumber>
    </submittedName>
</protein>
<dbReference type="CDD" id="cd00751">
    <property type="entry name" value="thiolase"/>
    <property type="match status" value="1"/>
</dbReference>
<dbReference type="PIRSF" id="PIRSF000429">
    <property type="entry name" value="Ac-CoA_Ac_transf"/>
    <property type="match status" value="1"/>
</dbReference>
<dbReference type="PANTHER" id="PTHR42689:SF1">
    <property type="entry name" value="ACETYL-COA ACYLTRANSFERASE FADA2 (3-KETOACYL-COA THIOLASE) (BETA-KETOTHIOLASE)-RELATED"/>
    <property type="match status" value="1"/>
</dbReference>